<dbReference type="PROSITE" id="PS50157">
    <property type="entry name" value="ZINC_FINGER_C2H2_2"/>
    <property type="match status" value="7"/>
</dbReference>
<keyword evidence="11" id="KW-0832">Ubl conjugation</keyword>
<evidence type="ECO:0000313" key="20">
    <source>
        <dbReference type="Ensembl" id="ENSFHEP00000001030.1"/>
    </source>
</evidence>
<evidence type="ECO:0000256" key="13">
    <source>
        <dbReference type="ARBA" id="ARBA00023125"/>
    </source>
</evidence>
<evidence type="ECO:0000256" key="8">
    <source>
        <dbReference type="ARBA" id="ARBA00022737"/>
    </source>
</evidence>
<feature type="region of interest" description="Disordered" evidence="18">
    <location>
        <begin position="1562"/>
        <end position="1672"/>
    </location>
</feature>
<evidence type="ECO:0000313" key="21">
    <source>
        <dbReference type="Proteomes" id="UP000265000"/>
    </source>
</evidence>
<evidence type="ECO:0000256" key="4">
    <source>
        <dbReference type="ARBA" id="ARBA00022491"/>
    </source>
</evidence>
<keyword evidence="15" id="KW-0539">Nucleus</keyword>
<feature type="region of interest" description="Disordered" evidence="18">
    <location>
        <begin position="1029"/>
        <end position="1115"/>
    </location>
</feature>
<feature type="compositionally biased region" description="Basic and acidic residues" evidence="18">
    <location>
        <begin position="1319"/>
        <end position="1340"/>
    </location>
</feature>
<feature type="compositionally biased region" description="Pro residues" evidence="18">
    <location>
        <begin position="333"/>
        <end position="347"/>
    </location>
</feature>
<keyword evidence="13" id="KW-0238">DNA-binding</keyword>
<dbReference type="FunFam" id="3.30.160.60:FF:000235">
    <property type="entry name" value="Zinc finger and BTB domain containing 38"/>
    <property type="match status" value="1"/>
</dbReference>
<name>A0A3Q2NPY1_FUNHE</name>
<evidence type="ECO:0000256" key="7">
    <source>
        <dbReference type="ARBA" id="ARBA00022723"/>
    </source>
</evidence>
<evidence type="ECO:0000256" key="15">
    <source>
        <dbReference type="ARBA" id="ARBA00023242"/>
    </source>
</evidence>
<reference evidence="20" key="2">
    <citation type="submission" date="2025-09" db="UniProtKB">
        <authorList>
            <consortium name="Ensembl"/>
        </authorList>
    </citation>
    <scope>IDENTIFICATION</scope>
</reference>
<evidence type="ECO:0000256" key="12">
    <source>
        <dbReference type="ARBA" id="ARBA00023015"/>
    </source>
</evidence>
<evidence type="ECO:0000256" key="17">
    <source>
        <dbReference type="SAM" id="Coils"/>
    </source>
</evidence>
<keyword evidence="17" id="KW-0175">Coiled coil</keyword>
<feature type="compositionally biased region" description="Polar residues" evidence="18">
    <location>
        <begin position="1594"/>
        <end position="1613"/>
    </location>
</feature>
<keyword evidence="10" id="KW-0862">Zinc</keyword>
<accession>A0A3Q2NPY1</accession>
<dbReference type="PROSITE" id="PS00028">
    <property type="entry name" value="ZINC_FINGER_C2H2_1"/>
    <property type="match status" value="7"/>
</dbReference>
<feature type="compositionally biased region" description="Basic and acidic residues" evidence="18">
    <location>
        <begin position="898"/>
        <end position="910"/>
    </location>
</feature>
<feature type="domain" description="C2H2-type" evidence="19">
    <location>
        <begin position="1149"/>
        <end position="1177"/>
    </location>
</feature>
<keyword evidence="5" id="KW-1017">Isopeptide bond</keyword>
<dbReference type="InterPro" id="IPR013087">
    <property type="entry name" value="Znf_C2H2_type"/>
</dbReference>
<dbReference type="CTD" id="57659"/>
<feature type="compositionally biased region" description="Polar residues" evidence="18">
    <location>
        <begin position="841"/>
        <end position="859"/>
    </location>
</feature>
<evidence type="ECO:0000256" key="2">
    <source>
        <dbReference type="ARBA" id="ARBA00004286"/>
    </source>
</evidence>
<dbReference type="PANTHER" id="PTHR16515:SF49">
    <property type="entry name" value="GASTRULA ZINC FINGER PROTEIN XLCGF49.1-LIKE-RELATED"/>
    <property type="match status" value="1"/>
</dbReference>
<evidence type="ECO:0000256" key="5">
    <source>
        <dbReference type="ARBA" id="ARBA00022499"/>
    </source>
</evidence>
<feature type="domain" description="C2H2-type" evidence="19">
    <location>
        <begin position="369"/>
        <end position="396"/>
    </location>
</feature>
<evidence type="ECO:0000256" key="14">
    <source>
        <dbReference type="ARBA" id="ARBA00023163"/>
    </source>
</evidence>
<dbReference type="GO" id="GO:0009952">
    <property type="term" value="P:anterior/posterior pattern specification"/>
    <property type="evidence" value="ECO:0007669"/>
    <property type="project" value="Ensembl"/>
</dbReference>
<feature type="compositionally biased region" description="Pro residues" evidence="18">
    <location>
        <begin position="1354"/>
        <end position="1375"/>
    </location>
</feature>
<feature type="coiled-coil region" evidence="17">
    <location>
        <begin position="1507"/>
        <end position="1540"/>
    </location>
</feature>
<feature type="region of interest" description="Disordered" evidence="18">
    <location>
        <begin position="160"/>
        <end position="268"/>
    </location>
</feature>
<feature type="region of interest" description="Disordered" evidence="18">
    <location>
        <begin position="1309"/>
        <end position="1375"/>
    </location>
</feature>
<feature type="compositionally biased region" description="Polar residues" evidence="18">
    <location>
        <begin position="764"/>
        <end position="780"/>
    </location>
</feature>
<feature type="compositionally biased region" description="Basic and acidic residues" evidence="18">
    <location>
        <begin position="1049"/>
        <end position="1089"/>
    </location>
</feature>
<dbReference type="GeneID" id="105934658"/>
<feature type="compositionally biased region" description="Basic and acidic residues" evidence="18">
    <location>
        <begin position="1253"/>
        <end position="1268"/>
    </location>
</feature>
<feature type="domain" description="C2H2-type" evidence="19">
    <location>
        <begin position="528"/>
        <end position="555"/>
    </location>
</feature>
<feature type="region of interest" description="Disordered" evidence="18">
    <location>
        <begin position="307"/>
        <end position="363"/>
    </location>
</feature>
<organism evidence="20 21">
    <name type="scientific">Fundulus heteroclitus</name>
    <name type="common">Killifish</name>
    <name type="synonym">Mummichog</name>
    <dbReference type="NCBI Taxonomy" id="8078"/>
    <lineage>
        <taxon>Eukaryota</taxon>
        <taxon>Metazoa</taxon>
        <taxon>Chordata</taxon>
        <taxon>Craniata</taxon>
        <taxon>Vertebrata</taxon>
        <taxon>Euteleostomi</taxon>
        <taxon>Actinopterygii</taxon>
        <taxon>Neopterygii</taxon>
        <taxon>Teleostei</taxon>
        <taxon>Neoteleostei</taxon>
        <taxon>Acanthomorphata</taxon>
        <taxon>Ovalentaria</taxon>
        <taxon>Atherinomorphae</taxon>
        <taxon>Cyprinodontiformes</taxon>
        <taxon>Fundulidae</taxon>
        <taxon>Fundulus</taxon>
    </lineage>
</organism>
<dbReference type="GO" id="GO:0060030">
    <property type="term" value="P:dorsal convergence"/>
    <property type="evidence" value="ECO:0007669"/>
    <property type="project" value="Ensembl"/>
</dbReference>
<keyword evidence="21" id="KW-1185">Reference proteome</keyword>
<dbReference type="PANTHER" id="PTHR16515">
    <property type="entry name" value="PR DOMAIN ZINC FINGER PROTEIN"/>
    <property type="match status" value="1"/>
</dbReference>
<dbReference type="STRING" id="8078.ENSFHEP00000001030"/>
<dbReference type="GO" id="GO:0005694">
    <property type="term" value="C:chromosome"/>
    <property type="evidence" value="ECO:0007669"/>
    <property type="project" value="UniProtKB-SubCell"/>
</dbReference>
<evidence type="ECO:0000256" key="18">
    <source>
        <dbReference type="SAM" id="MobiDB-lite"/>
    </source>
</evidence>
<feature type="domain" description="C2H2-type" evidence="19">
    <location>
        <begin position="556"/>
        <end position="579"/>
    </location>
</feature>
<keyword evidence="3" id="KW-0158">Chromosome</keyword>
<dbReference type="SUPFAM" id="SSF57667">
    <property type="entry name" value="beta-beta-alpha zinc fingers"/>
    <property type="match status" value="2"/>
</dbReference>
<dbReference type="GO" id="GO:0003700">
    <property type="term" value="F:DNA-binding transcription factor activity"/>
    <property type="evidence" value="ECO:0007669"/>
    <property type="project" value="Ensembl"/>
</dbReference>
<proteinExistence type="predicted"/>
<sequence>MKRRKRLRGLVMVSSAKVWDPPHAGPTQPHLREQRLAPCLTPVCNSSFTAAKDTALHQSRQTSPLSSPPPPLVTLSTRHPVQRPPVSLYVVRKTEPLIKPAHSLGVVSRPEEEEAERLDMKGKRLGYRVEATLDEKLEDMGDGPKNAKITLSFPLSAAPLPTSLTSPDNCHSSSSSSPSPHRRPSSKSSDRGSLWKLDATMDVKHRPFKPPRHDSSPSSSPSSSSSPMATFIRKDLKSPPPLKCSKLSAETHRSPPRASSGPLGGCFSGDGWDERHRVANGTASPSQTAQILFSLGTSAYQRGVDAERREKLTGRPAGKTGSPHRPSLHPPTLHLPPPLPPPPPPPSEGLTAPPHSSSYPPPGSMKPELICGVCHRLFSSASSLTVHMRLHRGSRALSCRYCGKAFIHSKRLQSHEASCRVSDLRPPSLTVQPKEEPLEDGEVRVEGGVIVGQTDLSKGRPGKKVRSLLARIQAGDAAATELLAGDEHHFVKVVDGNIIYFCSVCERSYMTLSSLKRHSNVHSWRRKYPCHYCDKVFALAEYRTKHEVWHTGERRYQCIFCWDAFATYYNLKTHQKAIHGINPSLISSEKTANGGYKQKANALKLYRLLPMRSQKRPYKTYSDSLHNGLLLPPADAPTLSLPGLGCPLGPGDLQSILAGAPPQSLKPDPDAFPDGFPISLGAEHRDLSDLGLEPQIRAHDDEAPELEREGGGFKMSSSGKLKAFKAGRGAEAGMPSVITYGHTKPSVIVHGAAVSSSVIVHSNQVTSGSEKSPLTSPSPEKSSRHILSKGSPKATRKQRDSTDNHRKRSRDGSDAIDEGSKGRHDSETGRALHKSRKSHSKTTMPTSKEASASGGSQAKESGPLCQITVRIGEEAIVKRSISETDLKRDKSLSPSKIKRSEMASVKEPRQPHSHHHHHHKHRPLSRASLEGDGAKEAGGTEEEQEETEEQEGRNTRSKAPDQVREYFFRKGVREQDSDNDLEDNLWRPYYSYKPKKKAQAHLQRVKNWQRKLKYKRSIRLKRRAERLKRLLGKQTEKSQDEEEDGTTEEAEKLSKLNKDSEEEREKDNLSSPLKEKKTDVEEHVKEACHEVSTPPVCSPKPPLSTSVAPTGIKRRPWTNGNAAECGTCGRWFSSPRKRDKHELSHLLEFVCLFCRATFPSREKLEDHQKAQHPKPTEAPSVAAKCGEQTAGPGIKPVPEISKLDEEKEGPLGLGGVGGSLSRLSRRALSRHTCQQCHKVCKTSSALTRHIRRHDLSSSPEREKEDNGSEAKPLQPVAAPLCTDPETGKGQTPSALSVSVISYSPPELLSGGDCLTSQQHGDHPSELAGKHVKPDSSEVPERTQLALVAPEREPAPPAEAPPLGSPVPHVPAKPATPPASLQSVLVMNGPDCLDYRTAVKKSLDGQAHRKASPLHFVTSTNPSSNVPMTSQTRITTAAPPVAMTTAPNPERGFARRDGVIIDRERQSGSGTFSHGGYKELPLLQDLRVQPVSRSPSPDEAQDLTMSSILARERELERQREAERALERRRELRRNMEVEKEKMSRAAHPPQEQSALLVPKEEPLSPVASPQHMPAQTTINGPCLHRHTPKSPCRPPSTTGLMAQSGRQVHSSSQGLDRLTLPTGAAGAADRPSAHALLLPRASQPPEPDHQDAFSARDSQQGDTTPADYPAQDYPLPLIVPDGYRSVKKQEENLLMSAYPPGALPFGPLGKVLVPDGGDLGKLPFYPDPYQLLYGPQLLAYPYNLAALPVALNMMAPGGEKVEPLPFLPTIFNYAATAGPYMGAAPHPLVANPGLYGGGGKKQREGSGSKQ</sequence>
<feature type="compositionally biased region" description="Basic residues" evidence="18">
    <location>
        <begin position="911"/>
        <end position="924"/>
    </location>
</feature>
<feature type="compositionally biased region" description="Basic residues" evidence="18">
    <location>
        <begin position="831"/>
        <end position="840"/>
    </location>
</feature>
<keyword evidence="6" id="KW-0597">Phosphoprotein</keyword>
<evidence type="ECO:0000259" key="19">
    <source>
        <dbReference type="PROSITE" id="PS50157"/>
    </source>
</evidence>
<dbReference type="Gene3D" id="3.30.160.60">
    <property type="entry name" value="Classic Zinc Finger"/>
    <property type="match status" value="5"/>
</dbReference>
<evidence type="ECO:0000256" key="1">
    <source>
        <dbReference type="ARBA" id="ARBA00004123"/>
    </source>
</evidence>
<dbReference type="GO" id="GO:0008270">
    <property type="term" value="F:zinc ion binding"/>
    <property type="evidence" value="ECO:0007669"/>
    <property type="project" value="UniProtKB-KW"/>
</dbReference>
<protein>
    <submittedName>
        <fullName evidence="20">Zinc finger and BTB domain containing 4</fullName>
    </submittedName>
</protein>
<dbReference type="GO" id="GO:0043565">
    <property type="term" value="F:sequence-specific DNA binding"/>
    <property type="evidence" value="ECO:0007669"/>
    <property type="project" value="Ensembl"/>
</dbReference>
<feature type="compositionally biased region" description="Acidic residues" evidence="18">
    <location>
        <begin position="939"/>
        <end position="949"/>
    </location>
</feature>
<feature type="domain" description="C2H2-type" evidence="19">
    <location>
        <begin position="1231"/>
        <end position="1258"/>
    </location>
</feature>
<dbReference type="FunFam" id="3.30.160.60:FF:000437">
    <property type="entry name" value="zinc finger and BTB domain-containing protein 38"/>
    <property type="match status" value="1"/>
</dbReference>
<evidence type="ECO:0000256" key="3">
    <source>
        <dbReference type="ARBA" id="ARBA00022454"/>
    </source>
</evidence>
<evidence type="ECO:0000256" key="6">
    <source>
        <dbReference type="ARBA" id="ARBA00022553"/>
    </source>
</evidence>
<dbReference type="InterPro" id="IPR050331">
    <property type="entry name" value="Zinc_finger"/>
</dbReference>
<feature type="region of interest" description="Disordered" evidence="18">
    <location>
        <begin position="55"/>
        <end position="78"/>
    </location>
</feature>
<feature type="compositionally biased region" description="Basic and acidic residues" evidence="18">
    <location>
        <begin position="797"/>
        <end position="830"/>
    </location>
</feature>
<evidence type="ECO:0000256" key="10">
    <source>
        <dbReference type="ARBA" id="ARBA00022833"/>
    </source>
</evidence>
<keyword evidence="12" id="KW-0805">Transcription regulation</keyword>
<dbReference type="Proteomes" id="UP000265000">
    <property type="component" value="Unplaced"/>
</dbReference>
<feature type="compositionally biased region" description="Low complexity" evidence="18">
    <location>
        <begin position="216"/>
        <end position="227"/>
    </location>
</feature>
<evidence type="ECO:0000256" key="9">
    <source>
        <dbReference type="ARBA" id="ARBA00022771"/>
    </source>
</evidence>
<dbReference type="OrthoDB" id="8922241at2759"/>
<keyword evidence="14" id="KW-0804">Transcription</keyword>
<feature type="domain" description="C2H2-type" evidence="19">
    <location>
        <begin position="500"/>
        <end position="527"/>
    </location>
</feature>
<dbReference type="GO" id="GO:0005634">
    <property type="term" value="C:nucleus"/>
    <property type="evidence" value="ECO:0007669"/>
    <property type="project" value="UniProtKB-SubCell"/>
</dbReference>
<dbReference type="Ensembl" id="ENSFHET00000014568.1">
    <property type="protein sequence ID" value="ENSFHEP00000001030.1"/>
    <property type="gene ID" value="ENSFHEG00000001763.1"/>
</dbReference>
<evidence type="ECO:0000256" key="11">
    <source>
        <dbReference type="ARBA" id="ARBA00022843"/>
    </source>
</evidence>
<comment type="subcellular location">
    <subcellularLocation>
        <location evidence="2">Chromosome</location>
    </subcellularLocation>
    <subcellularLocation>
        <location evidence="1">Nucleus</location>
    </subcellularLocation>
</comment>
<keyword evidence="8" id="KW-0677">Repeat</keyword>
<evidence type="ECO:0000256" key="16">
    <source>
        <dbReference type="PROSITE-ProRule" id="PRU00042"/>
    </source>
</evidence>
<dbReference type="SMART" id="SM00355">
    <property type="entry name" value="ZnF_C2H2"/>
    <property type="match status" value="8"/>
</dbReference>
<keyword evidence="7" id="KW-0479">Metal-binding</keyword>
<feature type="region of interest" description="Disordered" evidence="18">
    <location>
        <begin position="1164"/>
        <end position="1218"/>
    </location>
</feature>
<dbReference type="GO" id="GO:0009953">
    <property type="term" value="P:dorsal/ventral pattern formation"/>
    <property type="evidence" value="ECO:0007669"/>
    <property type="project" value="Ensembl"/>
</dbReference>
<feature type="region of interest" description="Disordered" evidence="18">
    <location>
        <begin position="764"/>
        <end position="985"/>
    </location>
</feature>
<feature type="region of interest" description="Disordered" evidence="18">
    <location>
        <begin position="1250"/>
        <end position="1294"/>
    </location>
</feature>
<dbReference type="InterPro" id="IPR036236">
    <property type="entry name" value="Znf_C2H2_sf"/>
</dbReference>
<reference evidence="20" key="1">
    <citation type="submission" date="2025-08" db="UniProtKB">
        <authorList>
            <consortium name="Ensembl"/>
        </authorList>
    </citation>
    <scope>IDENTIFICATION</scope>
</reference>
<keyword evidence="4" id="KW-0678">Repressor</keyword>
<feature type="compositionally biased region" description="Acidic residues" evidence="18">
    <location>
        <begin position="1039"/>
        <end position="1048"/>
    </location>
</feature>
<dbReference type="GeneTree" id="ENSGT00940000161268"/>
<feature type="compositionally biased region" description="Basic and acidic residues" evidence="18">
    <location>
        <begin position="199"/>
        <end position="215"/>
    </location>
</feature>
<dbReference type="Pfam" id="PF00096">
    <property type="entry name" value="zf-C2H2"/>
    <property type="match status" value="2"/>
</dbReference>
<dbReference type="GO" id="GO:0060031">
    <property type="term" value="P:mediolateral intercalation"/>
    <property type="evidence" value="ECO:0007669"/>
    <property type="project" value="Ensembl"/>
</dbReference>
<keyword evidence="9 16" id="KW-0863">Zinc-finger</keyword>
<feature type="compositionally biased region" description="Basic and acidic residues" evidence="18">
    <location>
        <begin position="950"/>
        <end position="976"/>
    </location>
</feature>
<feature type="compositionally biased region" description="Basic and acidic residues" evidence="18">
    <location>
        <begin position="871"/>
        <end position="891"/>
    </location>
</feature>
<feature type="domain" description="C2H2-type" evidence="19">
    <location>
        <begin position="397"/>
        <end position="426"/>
    </location>
</feature>